<feature type="binding site" evidence="2">
    <location>
        <position position="76"/>
    </location>
    <ligand>
        <name>Ni(2+)</name>
        <dbReference type="ChEBI" id="CHEBI:49786"/>
    </ligand>
</feature>
<feature type="binding site" evidence="2">
    <location>
        <position position="54"/>
    </location>
    <ligand>
        <name>Mg(2+)</name>
        <dbReference type="ChEBI" id="CHEBI:18420"/>
    </ligand>
</feature>
<sequence>MSLSDVTRGGGPARVIKVDALARVEGEGALYVRVRNNEIRDLKFRIYEPPRFFEGLLRGRMYSDAPDITARICGICPVAYIMGASHAMEAALGVDVPRDIHEMRRLIYCGEWIQSHVLHAAMLHAPDFLGLQDALQIAAANPDLVKAALRLKKLGNDLMATIGGRAVHPVNTKVGGFYKAPSIEALRVLLPEVEWGLGAAETLLDAFSGFDFPDYDYDYTCVSLGNTTAYPIMEGDIVVSGGEAIPLDGFMDRYEEFQVAHSTSLHARPKDGSGPYLVGPIARYNNNFDRLSTRARDAARRAGLGPIVTNPFKSLLVRMVETIHALEEVRRIIEGYRGLAAPSAPVAVRAGTGCGCTEAPRGICFHRYELGEDGRIAKALIMPPTSQNQPQIERDLRGVVEKNLDMADEDLKWLCEQTIRNYDPCISCSCHFLELTIERE</sequence>
<comment type="cofactor">
    <cofactor evidence="2">
        <name>Fe cation</name>
        <dbReference type="ChEBI" id="CHEBI:24875"/>
    </cofactor>
</comment>
<dbReference type="RefSeq" id="WP_078709299.1">
    <property type="nucleotide sequence ID" value="NZ_FUXL01000011.1"/>
</dbReference>
<dbReference type="AlphaFoldDB" id="A0A1T4SI65"/>
<dbReference type="Gene3D" id="1.10.645.10">
    <property type="entry name" value="Cytochrome-c3 Hydrogenase, chain B"/>
    <property type="match status" value="1"/>
</dbReference>
<evidence type="ECO:0000313" key="4">
    <source>
        <dbReference type="Proteomes" id="UP000190135"/>
    </source>
</evidence>
<dbReference type="PANTHER" id="PTHR43600">
    <property type="entry name" value="COENZYME F420 HYDROGENASE, SUBUNIT ALPHA"/>
    <property type="match status" value="1"/>
</dbReference>
<evidence type="ECO:0000256" key="2">
    <source>
        <dbReference type="PIRSR" id="PIRSR601501-1"/>
    </source>
</evidence>
<accession>A0A1T4SI65</accession>
<feature type="binding site" evidence="2">
    <location>
        <position position="73"/>
    </location>
    <ligand>
        <name>Ni(2+)</name>
        <dbReference type="ChEBI" id="CHEBI:49786"/>
    </ligand>
</feature>
<keyword evidence="2" id="KW-0460">Magnesium</keyword>
<reference evidence="3 4" key="1">
    <citation type="submission" date="2017-02" db="EMBL/GenBank/DDBJ databases">
        <authorList>
            <person name="Peterson S.W."/>
        </authorList>
    </citation>
    <scope>NUCLEOTIDE SEQUENCE [LARGE SCALE GENOMIC DNA]</scope>
    <source>
        <strain evidence="3 4">USBA 369</strain>
    </source>
</reference>
<keyword evidence="2" id="KW-0479">Metal-binding</keyword>
<proteinExistence type="predicted"/>
<dbReference type="Proteomes" id="UP000190135">
    <property type="component" value="Unassembled WGS sequence"/>
</dbReference>
<feature type="binding site" evidence="2">
    <location>
        <position position="428"/>
    </location>
    <ligand>
        <name>Fe cation</name>
        <dbReference type="ChEBI" id="CHEBI:24875"/>
    </ligand>
</feature>
<feature type="binding site" evidence="2">
    <location>
        <position position="425"/>
    </location>
    <ligand>
        <name>Ni(2+)</name>
        <dbReference type="ChEBI" id="CHEBI:49786"/>
    </ligand>
</feature>
<keyword evidence="1" id="KW-0560">Oxidoreductase</keyword>
<dbReference type="InterPro" id="IPR018194">
    <property type="entry name" value="Ni-dep_hyd_lsu_Ni_BS"/>
</dbReference>
<protein>
    <submittedName>
        <fullName evidence="3">Coenzyme F420-reducing hydrogenase, alpha subunit</fullName>
    </submittedName>
</protein>
<dbReference type="InterPro" id="IPR029014">
    <property type="entry name" value="NiFe-Hase_large"/>
</dbReference>
<dbReference type="STRING" id="1365950.SAMN05428963_11120"/>
<keyword evidence="2" id="KW-0533">Nickel</keyword>
<dbReference type="PROSITE" id="PS00508">
    <property type="entry name" value="NI_HGENASE_L_2"/>
    <property type="match status" value="1"/>
</dbReference>
<dbReference type="PANTHER" id="PTHR43600:SF4">
    <property type="entry name" value="CYTOSOLIC NIFE-HYDROGENASE, ALPHA SUBUNIT"/>
    <property type="match status" value="1"/>
</dbReference>
<name>A0A1T4SI65_9HYPH</name>
<dbReference type="EMBL" id="FUXL01000011">
    <property type="protein sequence ID" value="SKA27836.1"/>
    <property type="molecule type" value="Genomic_DNA"/>
</dbReference>
<keyword evidence="4" id="KW-1185">Reference proteome</keyword>
<dbReference type="GO" id="GO:0008901">
    <property type="term" value="F:ferredoxin hydrogenase activity"/>
    <property type="evidence" value="ECO:0007669"/>
    <property type="project" value="InterPro"/>
</dbReference>
<organism evidence="3 4">
    <name type="scientific">Consotaella salsifontis</name>
    <dbReference type="NCBI Taxonomy" id="1365950"/>
    <lineage>
        <taxon>Bacteria</taxon>
        <taxon>Pseudomonadati</taxon>
        <taxon>Pseudomonadota</taxon>
        <taxon>Alphaproteobacteria</taxon>
        <taxon>Hyphomicrobiales</taxon>
        <taxon>Aurantimonadaceae</taxon>
        <taxon>Consotaella</taxon>
    </lineage>
</organism>
<feature type="binding site" evidence="2">
    <location>
        <position position="431"/>
    </location>
    <ligand>
        <name>Mg(2+)</name>
        <dbReference type="ChEBI" id="CHEBI:18420"/>
    </ligand>
</feature>
<dbReference type="InterPro" id="IPR001501">
    <property type="entry name" value="Ni-dep_hyd_lsu"/>
</dbReference>
<dbReference type="OrthoDB" id="9761717at2"/>
<feature type="binding site" evidence="2">
    <location>
        <position position="76"/>
    </location>
    <ligand>
        <name>Fe cation</name>
        <dbReference type="ChEBI" id="CHEBI:24875"/>
    </ligand>
</feature>
<evidence type="ECO:0000313" key="3">
    <source>
        <dbReference type="EMBL" id="SKA27836.1"/>
    </source>
</evidence>
<comment type="cofactor">
    <cofactor evidence="2">
        <name>Ni(2+)</name>
        <dbReference type="ChEBI" id="CHEBI:49786"/>
    </cofactor>
</comment>
<gene>
    <name evidence="3" type="ORF">SAMN05428963_11120</name>
</gene>
<keyword evidence="2" id="KW-0408">Iron</keyword>
<dbReference type="GO" id="GO:0016151">
    <property type="term" value="F:nickel cation binding"/>
    <property type="evidence" value="ECO:0007669"/>
    <property type="project" value="InterPro"/>
</dbReference>
<evidence type="ECO:0000256" key="1">
    <source>
        <dbReference type="ARBA" id="ARBA00023002"/>
    </source>
</evidence>
<feature type="binding site" evidence="2">
    <location>
        <position position="381"/>
    </location>
    <ligand>
        <name>Mg(2+)</name>
        <dbReference type="ChEBI" id="CHEBI:18420"/>
    </ligand>
</feature>
<dbReference type="Pfam" id="PF00374">
    <property type="entry name" value="NiFeSe_Hases"/>
    <property type="match status" value="2"/>
</dbReference>
<dbReference type="SUPFAM" id="SSF56762">
    <property type="entry name" value="HydB/Nqo4-like"/>
    <property type="match status" value="1"/>
</dbReference>